<evidence type="ECO:0000256" key="8">
    <source>
        <dbReference type="ARBA" id="ARBA00023143"/>
    </source>
</evidence>
<feature type="transmembrane region" description="Helical" evidence="10">
    <location>
        <begin position="6"/>
        <end position="27"/>
    </location>
</feature>
<gene>
    <name evidence="11" type="ORF">OZSIB_4350</name>
</gene>
<evidence type="ECO:0000256" key="7">
    <source>
        <dbReference type="ARBA" id="ARBA00023136"/>
    </source>
</evidence>
<dbReference type="GO" id="GO:0005886">
    <property type="term" value="C:plasma membrane"/>
    <property type="evidence" value="ECO:0007669"/>
    <property type="project" value="UniProtKB-SubCell"/>
</dbReference>
<comment type="function">
    <text evidence="1 10">Role in flagellar biosynthesis.</text>
</comment>
<keyword evidence="6 10" id="KW-1133">Transmembrane helix</keyword>
<keyword evidence="5 10" id="KW-0812">Transmembrane</keyword>
<evidence type="ECO:0000256" key="5">
    <source>
        <dbReference type="ARBA" id="ARBA00022692"/>
    </source>
</evidence>
<evidence type="ECO:0000256" key="4">
    <source>
        <dbReference type="ARBA" id="ARBA00022475"/>
    </source>
</evidence>
<dbReference type="InterPro" id="IPR006303">
    <property type="entry name" value="FliR"/>
</dbReference>
<accession>A0A367ZAW0</accession>
<feature type="transmembrane region" description="Helical" evidence="10">
    <location>
        <begin position="39"/>
        <end position="57"/>
    </location>
</feature>
<proteinExistence type="inferred from homology"/>
<evidence type="ECO:0000256" key="3">
    <source>
        <dbReference type="ARBA" id="ARBA00021717"/>
    </source>
</evidence>
<evidence type="ECO:0000256" key="2">
    <source>
        <dbReference type="ARBA" id="ARBA00009772"/>
    </source>
</evidence>
<sequence>MTEAFFLKAVGLFLIALVRFSGFFLNLPIFGESAVPMRVKAGLSALCALLVLPHLIATQEMPELTVLGYGLMAFRELVLGWSVGFLLLLNLDALKLGGQLIGMQVGFSFVQVVDPESNRSQAIISEFLHLFALIIFLVVNGHLIFLQAFAASFDLVPLAGVHLPGGVVAEMVRISTSIFWTGMQVSMPVFAVILAGDVALGIIARTVPRMNIFQVGFALKVLMGLGTLILCLPYVGDLVRNLLHGVYGDLNTLLNKMG</sequence>
<evidence type="ECO:0000256" key="6">
    <source>
        <dbReference type="ARBA" id="ARBA00022989"/>
    </source>
</evidence>
<keyword evidence="7 10" id="KW-0472">Membrane</keyword>
<protein>
    <recommendedName>
        <fullName evidence="3 9">Flagellar biosynthetic protein FliR</fullName>
    </recommendedName>
</protein>
<dbReference type="EMBL" id="QOQW01000041">
    <property type="protein sequence ID" value="RCK75266.1"/>
    <property type="molecule type" value="Genomic_DNA"/>
</dbReference>
<dbReference type="PANTHER" id="PTHR30065:SF1">
    <property type="entry name" value="SURFACE PRESENTATION OF ANTIGENS PROTEIN SPAR"/>
    <property type="match status" value="1"/>
</dbReference>
<evidence type="ECO:0000313" key="11">
    <source>
        <dbReference type="EMBL" id="RCK75266.1"/>
    </source>
</evidence>
<name>A0A367ZAW0_9BACT</name>
<comment type="subcellular location">
    <subcellularLocation>
        <location evidence="10">Cell membrane</location>
        <topology evidence="10">Multi-pass membrane protein</topology>
    </subcellularLocation>
    <subcellularLocation>
        <location evidence="10">Bacterial flagellum basal body</location>
    </subcellularLocation>
</comment>
<dbReference type="GO" id="GO:0044780">
    <property type="term" value="P:bacterial-type flagellum assembly"/>
    <property type="evidence" value="ECO:0007669"/>
    <property type="project" value="UniProtKB-UniRule"/>
</dbReference>
<dbReference type="Pfam" id="PF01311">
    <property type="entry name" value="Bac_export_1"/>
    <property type="match status" value="1"/>
</dbReference>
<organism evidence="11 12">
    <name type="scientific">Candidatus Ozemobacter sibiricus</name>
    <dbReference type="NCBI Taxonomy" id="2268124"/>
    <lineage>
        <taxon>Bacteria</taxon>
        <taxon>Candidatus Ozemobacteria</taxon>
        <taxon>Candidatus Ozemobacterales</taxon>
        <taxon>Candidatus Ozemobacteraceae</taxon>
        <taxon>Candidatus Ozemobacter</taxon>
    </lineage>
</organism>
<evidence type="ECO:0000256" key="1">
    <source>
        <dbReference type="ARBA" id="ARBA00002578"/>
    </source>
</evidence>
<keyword evidence="4 10" id="KW-1003">Cell membrane</keyword>
<feature type="transmembrane region" description="Helical" evidence="10">
    <location>
        <begin position="178"/>
        <end position="203"/>
    </location>
</feature>
<keyword evidence="11" id="KW-0969">Cilium</keyword>
<feature type="transmembrane region" description="Helical" evidence="10">
    <location>
        <begin position="127"/>
        <end position="150"/>
    </location>
</feature>
<reference evidence="11 12" key="1">
    <citation type="submission" date="2018-05" db="EMBL/GenBank/DDBJ databases">
        <title>A metagenomic window into the 2 km-deep terrestrial subsurface aquifer revealed taxonomically and functionally diverse microbial community comprising novel uncultured bacterial lineages.</title>
        <authorList>
            <person name="Kadnikov V.V."/>
            <person name="Mardanov A.V."/>
            <person name="Beletsky A.V."/>
            <person name="Banks D."/>
            <person name="Pimenov N.V."/>
            <person name="Frank Y.A."/>
            <person name="Karnachuk O.V."/>
            <person name="Ravin N.V."/>
        </authorList>
    </citation>
    <scope>NUCLEOTIDE SEQUENCE [LARGE SCALE GENOMIC DNA]</scope>
    <source>
        <strain evidence="11">BY5</strain>
    </source>
</reference>
<feature type="transmembrane region" description="Helical" evidence="10">
    <location>
        <begin position="77"/>
        <end position="94"/>
    </location>
</feature>
<dbReference type="InterPro" id="IPR002010">
    <property type="entry name" value="T3SS_IM_R"/>
</dbReference>
<keyword evidence="11" id="KW-0282">Flagellum</keyword>
<dbReference type="NCBIfam" id="TIGR01400">
    <property type="entry name" value="fliR"/>
    <property type="match status" value="1"/>
</dbReference>
<dbReference type="GO" id="GO:0006605">
    <property type="term" value="P:protein targeting"/>
    <property type="evidence" value="ECO:0007669"/>
    <property type="project" value="UniProtKB-UniRule"/>
</dbReference>
<dbReference type="PRINTS" id="PR00953">
    <property type="entry name" value="TYPE3IMRPROT"/>
</dbReference>
<keyword evidence="8 10" id="KW-0975">Bacterial flagellum</keyword>
<evidence type="ECO:0000313" key="12">
    <source>
        <dbReference type="Proteomes" id="UP000252355"/>
    </source>
</evidence>
<dbReference type="GO" id="GO:0009425">
    <property type="term" value="C:bacterial-type flagellum basal body"/>
    <property type="evidence" value="ECO:0007669"/>
    <property type="project" value="UniProtKB-SubCell"/>
</dbReference>
<dbReference type="PANTHER" id="PTHR30065">
    <property type="entry name" value="FLAGELLAR BIOSYNTHETIC PROTEIN FLIR"/>
    <property type="match status" value="1"/>
</dbReference>
<evidence type="ECO:0000256" key="9">
    <source>
        <dbReference type="NCBIfam" id="TIGR01400"/>
    </source>
</evidence>
<feature type="transmembrane region" description="Helical" evidence="10">
    <location>
        <begin position="215"/>
        <end position="235"/>
    </location>
</feature>
<comment type="similarity">
    <text evidence="2 10">Belongs to the FliR/MopE/SpaR family.</text>
</comment>
<dbReference type="AlphaFoldDB" id="A0A367ZAW0"/>
<comment type="caution">
    <text evidence="11">The sequence shown here is derived from an EMBL/GenBank/DDBJ whole genome shotgun (WGS) entry which is preliminary data.</text>
</comment>
<keyword evidence="11" id="KW-0966">Cell projection</keyword>
<dbReference type="Proteomes" id="UP000252355">
    <property type="component" value="Unassembled WGS sequence"/>
</dbReference>
<evidence type="ECO:0000256" key="10">
    <source>
        <dbReference type="RuleBase" id="RU362071"/>
    </source>
</evidence>